<sequence length="135" mass="15648">MTRTTSELAPPLQTCAPHQKEDVWPQRMINGTMRPVLKGAVPFFSSLAVVPKHSLGTPKCTVVPQAQLWGAQMYRCPQAQLWDAQMYRCPQAQLRDAQMYRCPQAQLRDAQMYHCLQAQLRDAQMYRFQKERNPR</sequence>
<proteinExistence type="predicted"/>
<comment type="caution">
    <text evidence="1">The sequence shown here is derived from an EMBL/GenBank/DDBJ whole genome shotgun (WGS) entry which is preliminary data.</text>
</comment>
<protein>
    <submittedName>
        <fullName evidence="1">Uncharacterized protein</fullName>
    </submittedName>
</protein>
<dbReference type="AlphaFoldDB" id="A0A4Y2FRD5"/>
<name>A0A4Y2FRD5_ARAVE</name>
<organism evidence="1 2">
    <name type="scientific">Araneus ventricosus</name>
    <name type="common">Orbweaver spider</name>
    <name type="synonym">Epeira ventricosa</name>
    <dbReference type="NCBI Taxonomy" id="182803"/>
    <lineage>
        <taxon>Eukaryota</taxon>
        <taxon>Metazoa</taxon>
        <taxon>Ecdysozoa</taxon>
        <taxon>Arthropoda</taxon>
        <taxon>Chelicerata</taxon>
        <taxon>Arachnida</taxon>
        <taxon>Araneae</taxon>
        <taxon>Araneomorphae</taxon>
        <taxon>Entelegynae</taxon>
        <taxon>Araneoidea</taxon>
        <taxon>Araneidae</taxon>
        <taxon>Araneus</taxon>
    </lineage>
</organism>
<accession>A0A4Y2FRD5</accession>
<keyword evidence="2" id="KW-1185">Reference proteome</keyword>
<evidence type="ECO:0000313" key="2">
    <source>
        <dbReference type="Proteomes" id="UP000499080"/>
    </source>
</evidence>
<evidence type="ECO:0000313" key="1">
    <source>
        <dbReference type="EMBL" id="GBM43116.1"/>
    </source>
</evidence>
<reference evidence="1 2" key="1">
    <citation type="journal article" date="2019" name="Sci. Rep.">
        <title>Orb-weaving spider Araneus ventricosus genome elucidates the spidroin gene catalogue.</title>
        <authorList>
            <person name="Kono N."/>
            <person name="Nakamura H."/>
            <person name="Ohtoshi R."/>
            <person name="Moran D.A.P."/>
            <person name="Shinohara A."/>
            <person name="Yoshida Y."/>
            <person name="Fujiwara M."/>
            <person name="Mori M."/>
            <person name="Tomita M."/>
            <person name="Arakawa K."/>
        </authorList>
    </citation>
    <scope>NUCLEOTIDE SEQUENCE [LARGE SCALE GENOMIC DNA]</scope>
</reference>
<gene>
    <name evidence="1" type="ORF">AVEN_222172_1</name>
</gene>
<dbReference type="Proteomes" id="UP000499080">
    <property type="component" value="Unassembled WGS sequence"/>
</dbReference>
<dbReference type="EMBL" id="BGPR01001017">
    <property type="protein sequence ID" value="GBM43116.1"/>
    <property type="molecule type" value="Genomic_DNA"/>
</dbReference>